<dbReference type="InterPro" id="IPR024775">
    <property type="entry name" value="DinB-like"/>
</dbReference>
<proteinExistence type="predicted"/>
<dbReference type="KEGG" id="alti:ALE3EI_2671"/>
<dbReference type="RefSeq" id="WP_186989500.1">
    <property type="nucleotide sequence ID" value="NZ_CP052909.1"/>
</dbReference>
<keyword evidence="3" id="KW-1185">Reference proteome</keyword>
<feature type="domain" description="DinB-like" evidence="1">
    <location>
        <begin position="12"/>
        <end position="150"/>
    </location>
</feature>
<dbReference type="Proteomes" id="UP000515514">
    <property type="component" value="Chromosome"/>
</dbReference>
<evidence type="ECO:0000313" key="3">
    <source>
        <dbReference type="Proteomes" id="UP000515514"/>
    </source>
</evidence>
<dbReference type="AlphaFoldDB" id="A0A7G8PXY2"/>
<dbReference type="SUPFAM" id="SSF109854">
    <property type="entry name" value="DinB/YfiT-like putative metalloenzymes"/>
    <property type="match status" value="1"/>
</dbReference>
<dbReference type="Pfam" id="PF12867">
    <property type="entry name" value="DinB_2"/>
    <property type="match status" value="1"/>
</dbReference>
<dbReference type="EMBL" id="CP052909">
    <property type="protein sequence ID" value="QNJ99198.1"/>
    <property type="molecule type" value="Genomic_DNA"/>
</dbReference>
<name>A0A7G8PXY2_9FLAO</name>
<sequence>MNFELQKSTAILERSPQVFDTLLRDLPDDWKFANEGPESWSPFEVMAHLIFGELTDWIPRCRIILNNIENKNFTPFDMTGHKKLAKGKSMENLLDEFSMLRKKNLEELRSWNISESDLNKTGIHSEFGEITLHQHLSTWVIHDLSHINQISRVMVKHYREDVGPWKRYFSILRSE</sequence>
<protein>
    <recommendedName>
        <fullName evidence="1">DinB-like domain-containing protein</fullName>
    </recommendedName>
</protein>
<reference evidence="2 3" key="1">
    <citation type="submission" date="2020-04" db="EMBL/GenBank/DDBJ databases">
        <title>Genome sequence of Altibacter aquimarinus strain ALE3EI.</title>
        <authorList>
            <person name="Oh H.-M."/>
            <person name="Jang D."/>
        </authorList>
    </citation>
    <scope>NUCLEOTIDE SEQUENCE [LARGE SCALE GENOMIC DNA]</scope>
    <source>
        <strain evidence="2 3">ALE3EI</strain>
    </source>
</reference>
<evidence type="ECO:0000259" key="1">
    <source>
        <dbReference type="Pfam" id="PF12867"/>
    </source>
</evidence>
<organism evidence="2 3">
    <name type="scientific">Constantimarinum furrinae</name>
    <dbReference type="NCBI Taxonomy" id="2562285"/>
    <lineage>
        <taxon>Bacteria</taxon>
        <taxon>Pseudomonadati</taxon>
        <taxon>Bacteroidota</taxon>
        <taxon>Flavobacteriia</taxon>
        <taxon>Flavobacteriales</taxon>
        <taxon>Flavobacteriaceae</taxon>
        <taxon>Altibacter/Constantimarinum group</taxon>
        <taxon>Constantimarinum</taxon>
    </lineage>
</organism>
<accession>A0A7G8PXY2</accession>
<dbReference type="Gene3D" id="1.20.120.450">
    <property type="entry name" value="dinb family like domain"/>
    <property type="match status" value="1"/>
</dbReference>
<evidence type="ECO:0000313" key="2">
    <source>
        <dbReference type="EMBL" id="QNJ99198.1"/>
    </source>
</evidence>
<dbReference type="InterPro" id="IPR034660">
    <property type="entry name" value="DinB/YfiT-like"/>
</dbReference>
<gene>
    <name evidence="2" type="ORF">ALE3EI_2671</name>
</gene>